<dbReference type="Proteomes" id="UP000694892">
    <property type="component" value="Chromosome 8L"/>
</dbReference>
<dbReference type="AlphaFoldDB" id="A0A974H6Z4"/>
<organism evidence="1 2">
    <name type="scientific">Xenopus laevis</name>
    <name type="common">African clawed frog</name>
    <dbReference type="NCBI Taxonomy" id="8355"/>
    <lineage>
        <taxon>Eukaryota</taxon>
        <taxon>Metazoa</taxon>
        <taxon>Chordata</taxon>
        <taxon>Craniata</taxon>
        <taxon>Vertebrata</taxon>
        <taxon>Euteleostomi</taxon>
        <taxon>Amphibia</taxon>
        <taxon>Batrachia</taxon>
        <taxon>Anura</taxon>
        <taxon>Pipoidea</taxon>
        <taxon>Pipidae</taxon>
        <taxon>Xenopodinae</taxon>
        <taxon>Xenopus</taxon>
        <taxon>Xenopus</taxon>
    </lineage>
</organism>
<evidence type="ECO:0000313" key="2">
    <source>
        <dbReference type="Proteomes" id="UP000694892"/>
    </source>
</evidence>
<dbReference type="EMBL" id="CM004480">
    <property type="protein sequence ID" value="OCT67142.1"/>
    <property type="molecule type" value="Genomic_DNA"/>
</dbReference>
<accession>A0A974H6Z4</accession>
<proteinExistence type="predicted"/>
<gene>
    <name evidence="1" type="ORF">XELAEV_18038424mg</name>
</gene>
<name>A0A974H6Z4_XENLA</name>
<sequence length="68" mass="7451">MYNISMGRGAANRWRGRLGKSQSLRLYWNNPRCAGLGQPTPSPTAQPSQLVDICSDMSVEAYTCSSTL</sequence>
<evidence type="ECO:0000313" key="1">
    <source>
        <dbReference type="EMBL" id="OCT67142.1"/>
    </source>
</evidence>
<protein>
    <submittedName>
        <fullName evidence="1">Uncharacterized protein</fullName>
    </submittedName>
</protein>
<reference evidence="2" key="1">
    <citation type="journal article" date="2016" name="Nature">
        <title>Genome evolution in the allotetraploid frog Xenopus laevis.</title>
        <authorList>
            <person name="Session A.M."/>
            <person name="Uno Y."/>
            <person name="Kwon T."/>
            <person name="Chapman J.A."/>
            <person name="Toyoda A."/>
            <person name="Takahashi S."/>
            <person name="Fukui A."/>
            <person name="Hikosaka A."/>
            <person name="Suzuki A."/>
            <person name="Kondo M."/>
            <person name="van Heeringen S.J."/>
            <person name="Quigley I."/>
            <person name="Heinz S."/>
            <person name="Ogino H."/>
            <person name="Ochi H."/>
            <person name="Hellsten U."/>
            <person name="Lyons J.B."/>
            <person name="Simakov O."/>
            <person name="Putnam N."/>
            <person name="Stites J."/>
            <person name="Kuroki Y."/>
            <person name="Tanaka T."/>
            <person name="Michiue T."/>
            <person name="Watanabe M."/>
            <person name="Bogdanovic O."/>
            <person name="Lister R."/>
            <person name="Georgiou G."/>
            <person name="Paranjpe S.S."/>
            <person name="van Kruijsbergen I."/>
            <person name="Shu S."/>
            <person name="Carlson J."/>
            <person name="Kinoshita T."/>
            <person name="Ohta Y."/>
            <person name="Mawaribuchi S."/>
            <person name="Jenkins J."/>
            <person name="Grimwood J."/>
            <person name="Schmutz J."/>
            <person name="Mitros T."/>
            <person name="Mozaffari S.V."/>
            <person name="Suzuki Y."/>
            <person name="Haramoto Y."/>
            <person name="Yamamoto T.S."/>
            <person name="Takagi C."/>
            <person name="Heald R."/>
            <person name="Miller K."/>
            <person name="Haudenschild C."/>
            <person name="Kitzman J."/>
            <person name="Nakayama T."/>
            <person name="Izutsu Y."/>
            <person name="Robert J."/>
            <person name="Fortriede J."/>
            <person name="Burns K."/>
            <person name="Lotay V."/>
            <person name="Karimi K."/>
            <person name="Yasuoka Y."/>
            <person name="Dichmann D.S."/>
            <person name="Flajnik M.F."/>
            <person name="Houston D.W."/>
            <person name="Shendure J."/>
            <person name="DuPasquier L."/>
            <person name="Vize P.D."/>
            <person name="Zorn A.M."/>
            <person name="Ito M."/>
            <person name="Marcotte E.M."/>
            <person name="Wallingford J.B."/>
            <person name="Ito Y."/>
            <person name="Asashima M."/>
            <person name="Ueno N."/>
            <person name="Matsuda Y."/>
            <person name="Veenstra G.J."/>
            <person name="Fujiyama A."/>
            <person name="Harland R.M."/>
            <person name="Taira M."/>
            <person name="Rokhsar D.S."/>
        </authorList>
    </citation>
    <scope>NUCLEOTIDE SEQUENCE [LARGE SCALE GENOMIC DNA]</scope>
    <source>
        <strain evidence="2">J</strain>
    </source>
</reference>